<evidence type="ECO:0000256" key="1">
    <source>
        <dbReference type="SAM" id="MobiDB-lite"/>
    </source>
</evidence>
<dbReference type="WBParaSite" id="jg24875">
    <property type="protein sequence ID" value="jg24875"/>
    <property type="gene ID" value="jg24875"/>
</dbReference>
<accession>A0A915DYQ1</accession>
<evidence type="ECO:0000313" key="3">
    <source>
        <dbReference type="WBParaSite" id="jg24875"/>
    </source>
</evidence>
<sequence length="112" mass="12605">MNHCLAFLWKYYVECERLVGPFSGAHACRIPDDRSECLKYRGSKNIGGIRQEPEQNSRARAGAKKHETRARAEADIIEAVAKSQSRSQNYGGMRQEPERNSRARAGAKILKA</sequence>
<name>A0A915DYQ1_9BILA</name>
<dbReference type="Proteomes" id="UP000887574">
    <property type="component" value="Unplaced"/>
</dbReference>
<keyword evidence="2" id="KW-1185">Reference proteome</keyword>
<proteinExistence type="predicted"/>
<reference evidence="3" key="1">
    <citation type="submission" date="2022-11" db="UniProtKB">
        <authorList>
            <consortium name="WormBaseParasite"/>
        </authorList>
    </citation>
    <scope>IDENTIFICATION</scope>
</reference>
<evidence type="ECO:0000313" key="2">
    <source>
        <dbReference type="Proteomes" id="UP000887574"/>
    </source>
</evidence>
<protein>
    <submittedName>
        <fullName evidence="3">COX assembly mitochondrial protein</fullName>
    </submittedName>
</protein>
<dbReference type="AlphaFoldDB" id="A0A915DYQ1"/>
<organism evidence="2 3">
    <name type="scientific">Ditylenchus dipsaci</name>
    <dbReference type="NCBI Taxonomy" id="166011"/>
    <lineage>
        <taxon>Eukaryota</taxon>
        <taxon>Metazoa</taxon>
        <taxon>Ecdysozoa</taxon>
        <taxon>Nematoda</taxon>
        <taxon>Chromadorea</taxon>
        <taxon>Rhabditida</taxon>
        <taxon>Tylenchina</taxon>
        <taxon>Tylenchomorpha</taxon>
        <taxon>Sphaerularioidea</taxon>
        <taxon>Anguinidae</taxon>
        <taxon>Anguininae</taxon>
        <taxon>Ditylenchus</taxon>
    </lineage>
</organism>
<feature type="region of interest" description="Disordered" evidence="1">
    <location>
        <begin position="48"/>
        <end position="112"/>
    </location>
</feature>